<dbReference type="Pfam" id="PF02037">
    <property type="entry name" value="SAP"/>
    <property type="match status" value="1"/>
</dbReference>
<proteinExistence type="predicted"/>
<evidence type="ECO:0000313" key="2">
    <source>
        <dbReference type="EMBL" id="CAG6653679.1"/>
    </source>
</evidence>
<dbReference type="Pfam" id="PF00657">
    <property type="entry name" value="Lipase_GDSL"/>
    <property type="match status" value="1"/>
</dbReference>
<evidence type="ECO:0000259" key="1">
    <source>
        <dbReference type="PROSITE" id="PS50800"/>
    </source>
</evidence>
<organism evidence="2">
    <name type="scientific">Cacopsylla melanoneura</name>
    <dbReference type="NCBI Taxonomy" id="428564"/>
    <lineage>
        <taxon>Eukaryota</taxon>
        <taxon>Metazoa</taxon>
        <taxon>Ecdysozoa</taxon>
        <taxon>Arthropoda</taxon>
        <taxon>Hexapoda</taxon>
        <taxon>Insecta</taxon>
        <taxon>Pterygota</taxon>
        <taxon>Neoptera</taxon>
        <taxon>Paraneoptera</taxon>
        <taxon>Hemiptera</taxon>
        <taxon>Sternorrhyncha</taxon>
        <taxon>Psylloidea</taxon>
        <taxon>Psyllidae</taxon>
        <taxon>Psyllinae</taxon>
        <taxon>Cacopsylla</taxon>
    </lineage>
</organism>
<dbReference type="SUPFAM" id="SSF68906">
    <property type="entry name" value="SAP domain"/>
    <property type="match status" value="1"/>
</dbReference>
<dbReference type="SMART" id="SM00513">
    <property type="entry name" value="SAP"/>
    <property type="match status" value="1"/>
</dbReference>
<dbReference type="GO" id="GO:0016788">
    <property type="term" value="F:hydrolase activity, acting on ester bonds"/>
    <property type="evidence" value="ECO:0007669"/>
    <property type="project" value="InterPro"/>
</dbReference>
<feature type="domain" description="SAP" evidence="1">
    <location>
        <begin position="3"/>
        <end position="37"/>
    </location>
</feature>
<protein>
    <recommendedName>
        <fullName evidence="1">SAP domain-containing protein</fullName>
    </recommendedName>
</protein>
<accession>A0A8D8RLP0</accession>
<dbReference type="Gene3D" id="3.40.50.1110">
    <property type="entry name" value="SGNH hydrolase"/>
    <property type="match status" value="1"/>
</dbReference>
<dbReference type="SUPFAM" id="SSF52266">
    <property type="entry name" value="SGNH hydrolase"/>
    <property type="match status" value="1"/>
</dbReference>
<reference evidence="2" key="1">
    <citation type="submission" date="2021-05" db="EMBL/GenBank/DDBJ databases">
        <authorList>
            <person name="Alioto T."/>
            <person name="Alioto T."/>
            <person name="Gomez Garrido J."/>
        </authorList>
    </citation>
    <scope>NUCLEOTIDE SEQUENCE</scope>
</reference>
<dbReference type="InterPro" id="IPR001087">
    <property type="entry name" value="GDSL"/>
</dbReference>
<name>A0A8D8RLP0_9HEMI</name>
<dbReference type="EMBL" id="HBUF01174751">
    <property type="protein sequence ID" value="CAG6653679.1"/>
    <property type="molecule type" value="Transcribed_RNA"/>
</dbReference>
<dbReference type="InterPro" id="IPR036361">
    <property type="entry name" value="SAP_dom_sf"/>
</dbReference>
<dbReference type="PROSITE" id="PS50800">
    <property type="entry name" value="SAP"/>
    <property type="match status" value="1"/>
</dbReference>
<dbReference type="Gene3D" id="1.10.720.30">
    <property type="entry name" value="SAP domain"/>
    <property type="match status" value="1"/>
</dbReference>
<dbReference type="CDD" id="cd00229">
    <property type="entry name" value="SGNH_hydrolase"/>
    <property type="match status" value="1"/>
</dbReference>
<dbReference type="InterPro" id="IPR003034">
    <property type="entry name" value="SAP_dom"/>
</dbReference>
<dbReference type="InterPro" id="IPR036514">
    <property type="entry name" value="SGNH_hydro_sf"/>
</dbReference>
<sequence>MDLNLLKVVDLKKKLREKGLKTSGLKSALVLRLQDSQDLDSPTKISNPTKIPQITIASSPVTSPMATPISSPVENPAASTYGPEENDGLINMGTQTDKCCMSVIDAMTALEEAISSTSPTLTPNIKTLFNQFKFQMMETLKLKHLPSEPHIPHIPEVSKIKRKRRSRRHITPLQPNKKAKCYLIGDSHLRGFSNILHSKGVNKRYKIESLFQPGAGFRGVADVQVNNPSLFKPSDEDVVVLYCGTNDICQSQWGEIQSGLDTLIDKFAICGKFFVVSVPHRMDNKRLNRHIVNFNTKLKNYIKNKLHSAVFVNNINKQHYYSRDGIHLNQRGKHVLCEKLTDVLFDEKMPTPTPPTDLRPPLSDILYNVVLHTPPRSEESTHSLLNNTDSTLTSSQHDYVSALSTPVSSNFDFYSPASFPTLTSSRQKREYQLDFGTSPPNLKMT</sequence>
<dbReference type="AlphaFoldDB" id="A0A8D8RLP0"/>